<evidence type="ECO:0000256" key="1">
    <source>
        <dbReference type="SAM" id="SignalP"/>
    </source>
</evidence>
<keyword evidence="1" id="KW-0732">Signal</keyword>
<dbReference type="Proteomes" id="UP000831796">
    <property type="component" value="Chromosome"/>
</dbReference>
<evidence type="ECO:0000313" key="2">
    <source>
        <dbReference type="EMBL" id="UOQ70624.1"/>
    </source>
</evidence>
<feature type="signal peptide" evidence="1">
    <location>
        <begin position="1"/>
        <end position="17"/>
    </location>
</feature>
<keyword evidence="3" id="KW-1185">Reference proteome</keyword>
<proteinExistence type="predicted"/>
<organism evidence="2 3">
    <name type="scientific">Hymenobacter cellulosilyticus</name>
    <dbReference type="NCBI Taxonomy" id="2932248"/>
    <lineage>
        <taxon>Bacteria</taxon>
        <taxon>Pseudomonadati</taxon>
        <taxon>Bacteroidota</taxon>
        <taxon>Cytophagia</taxon>
        <taxon>Cytophagales</taxon>
        <taxon>Hymenobacteraceae</taxon>
        <taxon>Hymenobacter</taxon>
    </lineage>
</organism>
<dbReference type="EMBL" id="CP095046">
    <property type="protein sequence ID" value="UOQ70624.1"/>
    <property type="molecule type" value="Genomic_DNA"/>
</dbReference>
<evidence type="ECO:0008006" key="4">
    <source>
        <dbReference type="Google" id="ProtNLM"/>
    </source>
</evidence>
<accession>A0A8T9PZH2</accession>
<protein>
    <recommendedName>
        <fullName evidence="4">Lipoprotein</fullName>
    </recommendedName>
</protein>
<evidence type="ECO:0000313" key="3">
    <source>
        <dbReference type="Proteomes" id="UP000831796"/>
    </source>
</evidence>
<dbReference type="AlphaFoldDB" id="A0A8T9PZH2"/>
<reference evidence="2" key="1">
    <citation type="submission" date="2022-04" db="EMBL/GenBank/DDBJ databases">
        <title>Hymenobacter sp. isolated from the air.</title>
        <authorList>
            <person name="Won M."/>
            <person name="Lee C.-M."/>
            <person name="Woen H.-Y."/>
            <person name="Kwon S.-W."/>
        </authorList>
    </citation>
    <scope>NUCLEOTIDE SEQUENCE</scope>
    <source>
        <strain evidence="2">5116S-3</strain>
    </source>
</reference>
<feature type="chain" id="PRO_5035937324" description="Lipoprotein" evidence="1">
    <location>
        <begin position="18"/>
        <end position="163"/>
    </location>
</feature>
<dbReference type="PROSITE" id="PS51257">
    <property type="entry name" value="PROKAR_LIPOPROTEIN"/>
    <property type="match status" value="1"/>
</dbReference>
<dbReference type="RefSeq" id="WP_244674043.1">
    <property type="nucleotide sequence ID" value="NZ_CP095046.1"/>
</dbReference>
<sequence>MKLSFFPALLTAFSLGACQQQMESSTPATAQSVSVRPAVVCSCPAEVPQASTVPDSLFLFSAGPAVSVCGYKEKGKRQEFFSEFAVSTCQPRKVLKYWDVREKCRLSFRNDTLTVESVKNLPAGKNFTYEFVAFRIDQFYSRQGQVQHRSFLNKKLAPYSPRK</sequence>
<name>A0A8T9PZH2_9BACT</name>
<dbReference type="KEGG" id="hcu:MUN79_18165"/>
<gene>
    <name evidence="2" type="ORF">MUN79_18165</name>
</gene>